<organism evidence="8 9">
    <name type="scientific">Cuscuta campestris</name>
    <dbReference type="NCBI Taxonomy" id="132261"/>
    <lineage>
        <taxon>Eukaryota</taxon>
        <taxon>Viridiplantae</taxon>
        <taxon>Streptophyta</taxon>
        <taxon>Embryophyta</taxon>
        <taxon>Tracheophyta</taxon>
        <taxon>Spermatophyta</taxon>
        <taxon>Magnoliopsida</taxon>
        <taxon>eudicotyledons</taxon>
        <taxon>Gunneridae</taxon>
        <taxon>Pentapetalae</taxon>
        <taxon>asterids</taxon>
        <taxon>lamiids</taxon>
        <taxon>Solanales</taxon>
        <taxon>Convolvulaceae</taxon>
        <taxon>Cuscuteae</taxon>
        <taxon>Cuscuta</taxon>
        <taxon>Cuscuta subgen. Grammica</taxon>
        <taxon>Cuscuta sect. Cleistogrammica</taxon>
    </lineage>
</organism>
<keyword evidence="5" id="KW-0175">Coiled coil</keyword>
<dbReference type="PANTHER" id="PTHR31719:SF179">
    <property type="entry name" value="OS08G0148400 PROTEIN"/>
    <property type="match status" value="1"/>
</dbReference>
<feature type="region of interest" description="Disordered" evidence="6">
    <location>
        <begin position="123"/>
        <end position="148"/>
    </location>
</feature>
<keyword evidence="3" id="KW-0804">Transcription</keyword>
<evidence type="ECO:0000256" key="2">
    <source>
        <dbReference type="ARBA" id="ARBA00023125"/>
    </source>
</evidence>
<dbReference type="OrthoDB" id="1932629at2759"/>
<evidence type="ECO:0000259" key="7">
    <source>
        <dbReference type="PROSITE" id="PS51005"/>
    </source>
</evidence>
<name>A0A484NNY2_9ASTE</name>
<keyword evidence="4" id="KW-0539">Nucleus</keyword>
<evidence type="ECO:0000256" key="3">
    <source>
        <dbReference type="ARBA" id="ARBA00023163"/>
    </source>
</evidence>
<evidence type="ECO:0000256" key="1">
    <source>
        <dbReference type="ARBA" id="ARBA00023015"/>
    </source>
</evidence>
<dbReference type="InterPro" id="IPR003441">
    <property type="entry name" value="NAC-dom"/>
</dbReference>
<evidence type="ECO:0000313" key="9">
    <source>
        <dbReference type="Proteomes" id="UP000595140"/>
    </source>
</evidence>
<evidence type="ECO:0000256" key="5">
    <source>
        <dbReference type="SAM" id="Coils"/>
    </source>
</evidence>
<dbReference type="Pfam" id="PF02365">
    <property type="entry name" value="NAM"/>
    <property type="match status" value="1"/>
</dbReference>
<evidence type="ECO:0000256" key="6">
    <source>
        <dbReference type="SAM" id="MobiDB-lite"/>
    </source>
</evidence>
<gene>
    <name evidence="8" type="ORF">CCAM_LOCUS44615</name>
</gene>
<feature type="compositionally biased region" description="Basic and acidic residues" evidence="6">
    <location>
        <begin position="139"/>
        <end position="148"/>
    </location>
</feature>
<protein>
    <recommendedName>
        <fullName evidence="7">NAC domain-containing protein</fullName>
    </recommendedName>
</protein>
<dbReference type="AlphaFoldDB" id="A0A484NNY2"/>
<keyword evidence="2" id="KW-0238">DNA-binding</keyword>
<accession>A0A484NNY2</accession>
<dbReference type="EMBL" id="OOIL02006840">
    <property type="protein sequence ID" value="VFR02840.1"/>
    <property type="molecule type" value="Genomic_DNA"/>
</dbReference>
<feature type="domain" description="NAC" evidence="7">
    <location>
        <begin position="1"/>
        <end position="115"/>
    </location>
</feature>
<keyword evidence="1" id="KW-0805">Transcription regulation</keyword>
<dbReference type="InterPro" id="IPR036093">
    <property type="entry name" value="NAC_dom_sf"/>
</dbReference>
<dbReference type="GO" id="GO:0006355">
    <property type="term" value="P:regulation of DNA-templated transcription"/>
    <property type="evidence" value="ECO:0007669"/>
    <property type="project" value="InterPro"/>
</dbReference>
<evidence type="ECO:0000256" key="4">
    <source>
        <dbReference type="ARBA" id="ARBA00023242"/>
    </source>
</evidence>
<reference evidence="8 9" key="1">
    <citation type="submission" date="2018-04" db="EMBL/GenBank/DDBJ databases">
        <authorList>
            <person name="Vogel A."/>
        </authorList>
    </citation>
    <scope>NUCLEOTIDE SEQUENCE [LARGE SCALE GENOMIC DNA]</scope>
</reference>
<dbReference type="Gene3D" id="2.170.150.80">
    <property type="entry name" value="NAC domain"/>
    <property type="match status" value="1"/>
</dbReference>
<dbReference type="PROSITE" id="PS51005">
    <property type="entry name" value="NAC"/>
    <property type="match status" value="1"/>
</dbReference>
<dbReference type="GO" id="GO:0003677">
    <property type="term" value="F:DNA binding"/>
    <property type="evidence" value="ECO:0007669"/>
    <property type="project" value="UniProtKB-KW"/>
</dbReference>
<dbReference type="PANTHER" id="PTHR31719">
    <property type="entry name" value="NAC TRANSCRIPTION FACTOR 56"/>
    <property type="match status" value="1"/>
</dbReference>
<feature type="coiled-coil region" evidence="5">
    <location>
        <begin position="185"/>
        <end position="246"/>
    </location>
</feature>
<dbReference type="Proteomes" id="UP000595140">
    <property type="component" value="Unassembled WGS sequence"/>
</dbReference>
<dbReference type="SUPFAM" id="SSF101941">
    <property type="entry name" value="NAC domain"/>
    <property type="match status" value="1"/>
</dbReference>
<proteinExistence type="predicted"/>
<evidence type="ECO:0000313" key="8">
    <source>
        <dbReference type="EMBL" id="VFR02840.1"/>
    </source>
</evidence>
<sequence length="253" mass="29082">MCREKGRGEEESCYFFTPRVRKYKKGQRPDRAARDGYWKSTGAEEAIKNSDGKTVGFKRSLVFYIGKSSSSSKDSVKTNWLMQEYRVDDSRLLSHRTHEHTMMLDNWVLCKLYKRVDSKASNITPVSNENADDDASEGEDGRETHHDDCMEETPTATAIPALETDGNEQTPAVEFELFDGLKDCLLVEQEEKAELSKKLQDLEKELTVSRTKLVESRQDLTSNRNVDALKQKIMKLRKENEVLKRQITYQIQG</sequence>
<keyword evidence="9" id="KW-1185">Reference proteome</keyword>